<dbReference type="PRINTS" id="PR00967">
    <property type="entry name" value="ONCOGENEAML1"/>
</dbReference>
<name>A0AA88HLM2_ARTSF</name>
<organism evidence="6 7">
    <name type="scientific">Artemia franciscana</name>
    <name type="common">Brine shrimp</name>
    <name type="synonym">Artemia sanfranciscana</name>
    <dbReference type="NCBI Taxonomy" id="6661"/>
    <lineage>
        <taxon>Eukaryota</taxon>
        <taxon>Metazoa</taxon>
        <taxon>Ecdysozoa</taxon>
        <taxon>Arthropoda</taxon>
        <taxon>Crustacea</taxon>
        <taxon>Branchiopoda</taxon>
        <taxon>Anostraca</taxon>
        <taxon>Artemiidae</taxon>
        <taxon>Artemia</taxon>
    </lineage>
</organism>
<dbReference type="GO" id="GO:0005634">
    <property type="term" value="C:nucleus"/>
    <property type="evidence" value="ECO:0007669"/>
    <property type="project" value="UniProtKB-SubCell"/>
</dbReference>
<proteinExistence type="predicted"/>
<feature type="non-terminal residue" evidence="6">
    <location>
        <position position="253"/>
    </location>
</feature>
<dbReference type="PANTHER" id="PTHR11950:SF49">
    <property type="entry name" value="PROTEIN LOZENGE"/>
    <property type="match status" value="1"/>
</dbReference>
<dbReference type="SUPFAM" id="SSF49417">
    <property type="entry name" value="p53-like transcription factors"/>
    <property type="match status" value="1"/>
</dbReference>
<dbReference type="GO" id="GO:0000978">
    <property type="term" value="F:RNA polymerase II cis-regulatory region sequence-specific DNA binding"/>
    <property type="evidence" value="ECO:0007669"/>
    <property type="project" value="TreeGrafter"/>
</dbReference>
<evidence type="ECO:0000313" key="7">
    <source>
        <dbReference type="Proteomes" id="UP001187531"/>
    </source>
</evidence>
<evidence type="ECO:0000256" key="1">
    <source>
        <dbReference type="ARBA" id="ARBA00004123"/>
    </source>
</evidence>
<dbReference type="PANTHER" id="PTHR11950">
    <property type="entry name" value="RUNT RELATED"/>
    <property type="match status" value="1"/>
</dbReference>
<dbReference type="InterPro" id="IPR013524">
    <property type="entry name" value="Runt_dom"/>
</dbReference>
<keyword evidence="7" id="KW-1185">Reference proteome</keyword>
<dbReference type="EMBL" id="JAVRJZ010000016">
    <property type="protein sequence ID" value="KAK2711228.1"/>
    <property type="molecule type" value="Genomic_DNA"/>
</dbReference>
<evidence type="ECO:0000256" key="2">
    <source>
        <dbReference type="ARBA" id="ARBA00023015"/>
    </source>
</evidence>
<dbReference type="Pfam" id="PF00853">
    <property type="entry name" value="Runt"/>
    <property type="match status" value="1"/>
</dbReference>
<comment type="caution">
    <text evidence="6">The sequence shown here is derived from an EMBL/GenBank/DDBJ whole genome shotgun (WGS) entry which is preliminary data.</text>
</comment>
<dbReference type="InterPro" id="IPR000040">
    <property type="entry name" value="AML1_Runt"/>
</dbReference>
<keyword evidence="3" id="KW-0804">Transcription</keyword>
<keyword evidence="2" id="KW-0805">Transcription regulation</keyword>
<dbReference type="PROSITE" id="PS51062">
    <property type="entry name" value="RUNT"/>
    <property type="match status" value="1"/>
</dbReference>
<gene>
    <name evidence="6" type="ORF">QYM36_012418</name>
</gene>
<evidence type="ECO:0000313" key="6">
    <source>
        <dbReference type="EMBL" id="KAK2711228.1"/>
    </source>
</evidence>
<dbReference type="AlphaFoldDB" id="A0AA88HLM2"/>
<accession>A0AA88HLM2</accession>
<comment type="subcellular location">
    <subcellularLocation>
        <location evidence="1">Nucleus</location>
    </subcellularLocation>
</comment>
<feature type="domain" description="Runt" evidence="5">
    <location>
        <begin position="5"/>
        <end position="133"/>
    </location>
</feature>
<protein>
    <recommendedName>
        <fullName evidence="5">Runt domain-containing protein</fullName>
    </recommendedName>
</protein>
<sequence>MDYQNSNVPTNIPGTDLVKTGSPAILCSILPLHWRSNKTLPSAFRVVVLCDVEDGTIVTLRVGNDENCSAELRNSSAVVKNQTARFTDLRFIGRSGRGKSFSLTITIGTTPPQVATYTKAIKVTVDGPREPRSKTRSIVFSPYSMDTRLFSLMRNNIDPLSTIAVDAALQLRLNSRFPIGKPDDITTNCWSLYRQPPFQFAYDPLPSVSASLGQSIGFFTSNTSALSLIDVWSKLHRSRQTAIVPTSGSTNSS</sequence>
<evidence type="ECO:0000256" key="4">
    <source>
        <dbReference type="ARBA" id="ARBA00023242"/>
    </source>
</evidence>
<dbReference type="InterPro" id="IPR012346">
    <property type="entry name" value="p53/RUNT-type_TF_DNA-bd_sf"/>
</dbReference>
<keyword evidence="4" id="KW-0539">Nucleus</keyword>
<dbReference type="Proteomes" id="UP001187531">
    <property type="component" value="Unassembled WGS sequence"/>
</dbReference>
<evidence type="ECO:0000256" key="3">
    <source>
        <dbReference type="ARBA" id="ARBA00023163"/>
    </source>
</evidence>
<evidence type="ECO:0000259" key="5">
    <source>
        <dbReference type="PROSITE" id="PS51062"/>
    </source>
</evidence>
<dbReference type="GO" id="GO:0005524">
    <property type="term" value="F:ATP binding"/>
    <property type="evidence" value="ECO:0007669"/>
    <property type="project" value="InterPro"/>
</dbReference>
<dbReference type="InterPro" id="IPR008967">
    <property type="entry name" value="p53-like_TF_DNA-bd_sf"/>
</dbReference>
<dbReference type="GO" id="GO:0000981">
    <property type="term" value="F:DNA-binding transcription factor activity, RNA polymerase II-specific"/>
    <property type="evidence" value="ECO:0007669"/>
    <property type="project" value="TreeGrafter"/>
</dbReference>
<reference evidence="6" key="1">
    <citation type="submission" date="2023-07" db="EMBL/GenBank/DDBJ databases">
        <title>Chromosome-level genome assembly of Artemia franciscana.</title>
        <authorList>
            <person name="Jo E."/>
        </authorList>
    </citation>
    <scope>NUCLEOTIDE SEQUENCE</scope>
    <source>
        <tissue evidence="6">Whole body</tissue>
    </source>
</reference>
<dbReference type="Gene3D" id="2.60.40.720">
    <property type="match status" value="1"/>
</dbReference>